<evidence type="ECO:0000256" key="1">
    <source>
        <dbReference type="SAM" id="MobiDB-lite"/>
    </source>
</evidence>
<protein>
    <submittedName>
        <fullName evidence="2">Uncharacterized protein</fullName>
    </submittedName>
</protein>
<feature type="compositionally biased region" description="Polar residues" evidence="1">
    <location>
        <begin position="769"/>
        <end position="779"/>
    </location>
</feature>
<evidence type="ECO:0000313" key="3">
    <source>
        <dbReference type="Proteomes" id="UP000028045"/>
    </source>
</evidence>
<proteinExistence type="predicted"/>
<dbReference type="HOGENOM" id="CLU_316680_0_0_1"/>
<dbReference type="AlphaFoldDB" id="A0A084B948"/>
<name>A0A084B948_STACB</name>
<dbReference type="EMBL" id="KL647674">
    <property type="protein sequence ID" value="KEY74077.1"/>
    <property type="molecule type" value="Genomic_DNA"/>
</dbReference>
<gene>
    <name evidence="2" type="ORF">S7711_09959</name>
</gene>
<sequence>MVYGISSKLLKPNLTSHFLQSTMADIDVFLGVVQVPISQLQFARNDCRVRQFQQHHKDYLQGVFRTVEIKHEDPKHWIKGRIDHSQVQSVLHWLQLSREQIQWYNVQKIYPLLENHVVQYAQGRHRIKAARELDHFPIWTVELYASNLSDSLTNEKIAEDAEEYHHETAYAFGHIYSKLREYHDSPANFARWHAMLESKIATKAFNLICQRPNIIRGLDQLIEFPGVIHHATYGNWHKWFSYRLEPEIEACLEHVYDCYSQIARPSPMHRYLDADTARLLEGRWPAMSQSDQHFIHQAFEDMKLFSEVNDLQERREIERKINEMPIMFPGLRSFSANMMYLGIAAQIIWSLLIPPELRTAARKKQKSLRATLKSCWISSAPYVEVEEGIFRRVHGSPSFDLTYNQVMLAAIRQFPYLSYQRPKMEPGEELAASPDPRCVALFRRRAHFLGLRNRLIQQSLDVWLPAFTFKQEPRDGVGESALLRRVECRWGRPSLRIFRAIQQVAFLPQLQTASDISVEYILRNFMSTFFEVGGFEYDTSQPPISVKEINQHSGNQDGHISGQQDMSREMNELVDHSIRSNLMDIDVSPSPDPSVPDEDVIMQDRDTPEDDSNIHIWPRPLFSNDSTRSAQYSTRVPSGIPMNEFELEKNGDEHHCSRPSTAISERAWPFMQSGTSLNPSSISSNSTQPRSTVPTPHRDSSDIPADALTASFQLQKRARVNRRLYHQRNLDTSALTSYEQASRTIEPRPINATSSTHFSTGQGRHVISCNSSLPRSTVPTPAEYSSPPQLFSEQRRNNRAEEREPRKQSDIISYDSSQPRSTVPTPILNSSQFLGSWDRIPKTIQWEGYGAQINIPSYIHGEAPPSFLSNATAPRSTCPTPSEPVTQFTQAGRGQIIGDGTNSMQEQGFYNSEDDMISIDF</sequence>
<feature type="compositionally biased region" description="Low complexity" evidence="1">
    <location>
        <begin position="673"/>
        <end position="692"/>
    </location>
</feature>
<feature type="compositionally biased region" description="Polar residues" evidence="1">
    <location>
        <begin position="810"/>
        <end position="827"/>
    </location>
</feature>
<feature type="compositionally biased region" description="Polar residues" evidence="1">
    <location>
        <begin position="623"/>
        <end position="636"/>
    </location>
</feature>
<dbReference type="Proteomes" id="UP000028045">
    <property type="component" value="Unassembled WGS sequence"/>
</dbReference>
<accession>A0A084B948</accession>
<organism evidence="2 3">
    <name type="scientific">Stachybotrys chartarum (strain CBS 109288 / IBT 7711)</name>
    <name type="common">Toxic black mold</name>
    <name type="synonym">Stilbospora chartarum</name>
    <dbReference type="NCBI Taxonomy" id="1280523"/>
    <lineage>
        <taxon>Eukaryota</taxon>
        <taxon>Fungi</taxon>
        <taxon>Dikarya</taxon>
        <taxon>Ascomycota</taxon>
        <taxon>Pezizomycotina</taxon>
        <taxon>Sordariomycetes</taxon>
        <taxon>Hypocreomycetidae</taxon>
        <taxon>Hypocreales</taxon>
        <taxon>Stachybotryaceae</taxon>
        <taxon>Stachybotrys</taxon>
    </lineage>
</organism>
<dbReference type="Pfam" id="PF12520">
    <property type="entry name" value="DUF3723"/>
    <property type="match status" value="1"/>
</dbReference>
<reference evidence="2 3" key="1">
    <citation type="journal article" date="2014" name="BMC Genomics">
        <title>Comparative genome sequencing reveals chemotype-specific gene clusters in the toxigenic black mold Stachybotrys.</title>
        <authorList>
            <person name="Semeiks J."/>
            <person name="Borek D."/>
            <person name="Otwinowski Z."/>
            <person name="Grishin N.V."/>
        </authorList>
    </citation>
    <scope>NUCLEOTIDE SEQUENCE [LARGE SCALE GENOMIC DNA]</scope>
    <source>
        <strain evidence="3">CBS 109288 / IBT 7711</strain>
    </source>
</reference>
<evidence type="ECO:0000313" key="2">
    <source>
        <dbReference type="EMBL" id="KEY74077.1"/>
    </source>
</evidence>
<dbReference type="OrthoDB" id="4227485at2759"/>
<dbReference type="InterPro" id="IPR022198">
    <property type="entry name" value="DUF3723"/>
</dbReference>
<keyword evidence="3" id="KW-1185">Reference proteome</keyword>
<feature type="compositionally biased region" description="Basic and acidic residues" evidence="1">
    <location>
        <begin position="793"/>
        <end position="809"/>
    </location>
</feature>
<feature type="region of interest" description="Disordered" evidence="1">
    <location>
        <begin position="769"/>
        <end position="827"/>
    </location>
</feature>
<feature type="region of interest" description="Disordered" evidence="1">
    <location>
        <begin position="672"/>
        <end position="703"/>
    </location>
</feature>
<feature type="region of interest" description="Disordered" evidence="1">
    <location>
        <begin position="607"/>
        <end position="637"/>
    </location>
</feature>